<feature type="transmembrane region" description="Helical" evidence="3">
    <location>
        <begin position="156"/>
        <end position="177"/>
    </location>
</feature>
<feature type="domain" description="Major facilitator superfamily (MFS) profile" evidence="4">
    <location>
        <begin position="31"/>
        <end position="431"/>
    </location>
</feature>
<feature type="transmembrane region" description="Helical" evidence="3">
    <location>
        <begin position="251"/>
        <end position="272"/>
    </location>
</feature>
<feature type="transmembrane region" description="Helical" evidence="3">
    <location>
        <begin position="377"/>
        <end position="399"/>
    </location>
</feature>
<feature type="transmembrane region" description="Helical" evidence="3">
    <location>
        <begin position="405"/>
        <end position="426"/>
    </location>
</feature>
<feature type="region of interest" description="Disordered" evidence="2">
    <location>
        <begin position="213"/>
        <end position="236"/>
    </location>
</feature>
<dbReference type="PANTHER" id="PTHR11360:SF84">
    <property type="entry name" value="MAJOR FACILITATOR SUPERFAMILY (MFS) PROFILE DOMAIN-CONTAINING PROTEIN"/>
    <property type="match status" value="1"/>
</dbReference>
<dbReference type="GO" id="GO:0016020">
    <property type="term" value="C:membrane"/>
    <property type="evidence" value="ECO:0007669"/>
    <property type="project" value="UniProtKB-SubCell"/>
</dbReference>
<name>A0A8C7GY77_ONCKI</name>
<feature type="transmembrane region" description="Helical" evidence="3">
    <location>
        <begin position="183"/>
        <end position="207"/>
    </location>
</feature>
<protein>
    <submittedName>
        <fullName evidence="5">Zgc:114041</fullName>
    </submittedName>
</protein>
<gene>
    <name evidence="5" type="primary">zgc:114041</name>
</gene>
<feature type="transmembrane region" description="Helical" evidence="3">
    <location>
        <begin position="123"/>
        <end position="144"/>
    </location>
</feature>
<evidence type="ECO:0000259" key="4">
    <source>
        <dbReference type="PROSITE" id="PS50850"/>
    </source>
</evidence>
<evidence type="ECO:0000256" key="1">
    <source>
        <dbReference type="ARBA" id="ARBA00004141"/>
    </source>
</evidence>
<keyword evidence="3" id="KW-1133">Transmembrane helix</keyword>
<reference evidence="5" key="2">
    <citation type="submission" date="2025-09" db="UniProtKB">
        <authorList>
            <consortium name="Ensembl"/>
        </authorList>
    </citation>
    <scope>IDENTIFICATION</scope>
</reference>
<organism evidence="5 6">
    <name type="scientific">Oncorhynchus kisutch</name>
    <name type="common">Coho salmon</name>
    <name type="synonym">Salmo kisutch</name>
    <dbReference type="NCBI Taxonomy" id="8019"/>
    <lineage>
        <taxon>Eukaryota</taxon>
        <taxon>Metazoa</taxon>
        <taxon>Chordata</taxon>
        <taxon>Craniata</taxon>
        <taxon>Vertebrata</taxon>
        <taxon>Euteleostomi</taxon>
        <taxon>Actinopterygii</taxon>
        <taxon>Neopterygii</taxon>
        <taxon>Teleostei</taxon>
        <taxon>Protacanthopterygii</taxon>
        <taxon>Salmoniformes</taxon>
        <taxon>Salmonidae</taxon>
        <taxon>Salmoninae</taxon>
        <taxon>Oncorhynchus</taxon>
    </lineage>
</organism>
<evidence type="ECO:0000313" key="5">
    <source>
        <dbReference type="Ensembl" id="ENSOKIP00005050214.1"/>
    </source>
</evidence>
<keyword evidence="3" id="KW-0472">Membrane</keyword>
<feature type="transmembrane region" description="Helical" evidence="3">
    <location>
        <begin position="30"/>
        <end position="49"/>
    </location>
</feature>
<dbReference type="FunFam" id="1.20.1250.20:FF:000406">
    <property type="entry name" value="Monocarboxylate transporter 2"/>
    <property type="match status" value="1"/>
</dbReference>
<dbReference type="AlphaFoldDB" id="A0A8C7GY77"/>
<dbReference type="Proteomes" id="UP000694557">
    <property type="component" value="Unassembled WGS sequence"/>
</dbReference>
<reference evidence="5" key="1">
    <citation type="submission" date="2025-08" db="UniProtKB">
        <authorList>
            <consortium name="Ensembl"/>
        </authorList>
    </citation>
    <scope>IDENTIFICATION</scope>
</reference>
<keyword evidence="6" id="KW-1185">Reference proteome</keyword>
<dbReference type="Gene3D" id="1.20.1250.20">
    <property type="entry name" value="MFS general substrate transporter like domains"/>
    <property type="match status" value="1"/>
</dbReference>
<dbReference type="Pfam" id="PF07690">
    <property type="entry name" value="MFS_1"/>
    <property type="match status" value="1"/>
</dbReference>
<feature type="transmembrane region" description="Helical" evidence="3">
    <location>
        <begin position="284"/>
        <end position="304"/>
    </location>
</feature>
<feature type="transmembrane region" description="Helical" evidence="3">
    <location>
        <begin position="316"/>
        <end position="335"/>
    </location>
</feature>
<dbReference type="SUPFAM" id="SSF103473">
    <property type="entry name" value="MFS general substrate transporter"/>
    <property type="match status" value="1"/>
</dbReference>
<dbReference type="PROSITE" id="PS50850">
    <property type="entry name" value="MFS"/>
    <property type="match status" value="1"/>
</dbReference>
<accession>A0A8C7GY77</accession>
<proteinExistence type="predicted"/>
<dbReference type="PANTHER" id="PTHR11360">
    <property type="entry name" value="MONOCARBOXYLATE TRANSPORTER"/>
    <property type="match status" value="1"/>
</dbReference>
<dbReference type="InterPro" id="IPR020846">
    <property type="entry name" value="MFS_dom"/>
</dbReference>
<feature type="transmembrane region" description="Helical" evidence="3">
    <location>
        <begin position="69"/>
        <end position="92"/>
    </location>
</feature>
<sequence>MPTVHMFFEGCRAVMQSPGMKAGGPPDGGYGWVVVTSAFFIMGLTTGVLKNFGLFFLEIQNHFGVLTSTTSWVTSTMIVMFHLGAPVASVLSMHCTQRAVIMTGGLLSASGMILASLDLSLPWMYLSIGVLQGLGLSFSWLPANSIVSHYFLKWRPIAYAIASSGECVFAMVFSPFFQWLIEVYTWQGALLVIGSLQLNLCVCGALMRPLESKPHNRTKPNKDDHQDSKADDDPTPKKLSFQWTLLRKPELLLYILFAIFAAAGFFIPPLFVVPYATSLGLKNYWAASILSVLALADLLGRLACGWLANLRLVRNLQLLTLVVTMLGVVLLLLPIGKDYSVLLVFSSLYGFLFGCVVAIHVTSIVDIVGLEGFDSGLGLFMLFRSIGGFIGPPAAGWLVDLDKDFGACFYLSGLVLILSGVFVVLVDRLVERKKASPSETELEATQAFAYKMGVKLVRLKGYSNRIRLAESLQPALTSALRFAMSMLPSLSTSTTCTFMPAIWALAGLVPWADLGIRQT</sequence>
<evidence type="ECO:0000313" key="6">
    <source>
        <dbReference type="Proteomes" id="UP000694557"/>
    </source>
</evidence>
<evidence type="ECO:0000256" key="2">
    <source>
        <dbReference type="SAM" id="MobiDB-lite"/>
    </source>
</evidence>
<feature type="transmembrane region" description="Helical" evidence="3">
    <location>
        <begin position="99"/>
        <end position="117"/>
    </location>
</feature>
<feature type="transmembrane region" description="Helical" evidence="3">
    <location>
        <begin position="341"/>
        <end position="365"/>
    </location>
</feature>
<comment type="subcellular location">
    <subcellularLocation>
        <location evidence="1">Membrane</location>
        <topology evidence="1">Multi-pass membrane protein</topology>
    </subcellularLocation>
</comment>
<evidence type="ECO:0000256" key="3">
    <source>
        <dbReference type="SAM" id="Phobius"/>
    </source>
</evidence>
<keyword evidence="3" id="KW-0812">Transmembrane</keyword>
<dbReference type="GO" id="GO:0008028">
    <property type="term" value="F:monocarboxylic acid transmembrane transporter activity"/>
    <property type="evidence" value="ECO:0007669"/>
    <property type="project" value="TreeGrafter"/>
</dbReference>
<dbReference type="InterPro" id="IPR050327">
    <property type="entry name" value="Proton-linked_MCT"/>
</dbReference>
<dbReference type="InterPro" id="IPR011701">
    <property type="entry name" value="MFS"/>
</dbReference>
<dbReference type="InterPro" id="IPR036259">
    <property type="entry name" value="MFS_trans_sf"/>
</dbReference>
<dbReference type="Ensembl" id="ENSOKIT00005053018.1">
    <property type="protein sequence ID" value="ENSOKIP00005050214.1"/>
    <property type="gene ID" value="ENSOKIG00005021163.1"/>
</dbReference>
<dbReference type="GeneTree" id="ENSGT00940000164450"/>